<evidence type="ECO:0000313" key="1">
    <source>
        <dbReference type="EMBL" id="EGQ79814.1"/>
    </source>
</evidence>
<proteinExistence type="predicted"/>
<dbReference type="AlphaFoldDB" id="F9EMJ7"/>
<accession>F9EMJ7</accession>
<organism evidence="1 2">
    <name type="scientific">Fusobacterium animalis ATCC 51191</name>
    <dbReference type="NCBI Taxonomy" id="997347"/>
    <lineage>
        <taxon>Bacteria</taxon>
        <taxon>Fusobacteriati</taxon>
        <taxon>Fusobacteriota</taxon>
        <taxon>Fusobacteriia</taxon>
        <taxon>Fusobacteriales</taxon>
        <taxon>Fusobacteriaceae</taxon>
        <taxon>Fusobacterium</taxon>
    </lineage>
</organism>
<protein>
    <submittedName>
        <fullName evidence="1">Uncharacterized protein</fullName>
    </submittedName>
</protein>
<evidence type="ECO:0000313" key="2">
    <source>
        <dbReference type="Proteomes" id="UP000005392"/>
    </source>
</evidence>
<gene>
    <name evidence="1" type="ORF">HMPREF9094_1152</name>
</gene>
<dbReference type="HOGENOM" id="CLU_3216661_0_0_0"/>
<dbReference type="Proteomes" id="UP000005392">
    <property type="component" value="Unassembled WGS sequence"/>
</dbReference>
<reference evidence="1 2" key="1">
    <citation type="submission" date="2011-05" db="EMBL/GenBank/DDBJ databases">
        <authorList>
            <person name="Muzny D."/>
            <person name="Qin X."/>
            <person name="Deng J."/>
            <person name="Jiang H."/>
            <person name="Liu Y."/>
            <person name="Qu J."/>
            <person name="Song X.-Z."/>
            <person name="Zhang L."/>
            <person name="Thornton R."/>
            <person name="Coyle M."/>
            <person name="Francisco L."/>
            <person name="Jackson L."/>
            <person name="Javaid M."/>
            <person name="Korchina V."/>
            <person name="Kovar C."/>
            <person name="Mata R."/>
            <person name="Mathew T."/>
            <person name="Ngo R."/>
            <person name="Nguyen L."/>
            <person name="Nguyen N."/>
            <person name="Okwuonu G."/>
            <person name="Ongeri F."/>
            <person name="Pham C."/>
            <person name="Simmons D."/>
            <person name="Wilczek-Boney K."/>
            <person name="Hale W."/>
            <person name="Jakkamsetti A."/>
            <person name="Pham P."/>
            <person name="Ruth R."/>
            <person name="San Lucas F."/>
            <person name="Warren J."/>
            <person name="Zhang J."/>
            <person name="Zhao Z."/>
            <person name="Zhou C."/>
            <person name="Zhu D."/>
            <person name="Lee S."/>
            <person name="Bess C."/>
            <person name="Blankenburg K."/>
            <person name="Forbes L."/>
            <person name="Fu Q."/>
            <person name="Gubbala S."/>
            <person name="Hirani K."/>
            <person name="Jayaseelan J.C."/>
            <person name="Lara F."/>
            <person name="Munidasa M."/>
            <person name="Palculict T."/>
            <person name="Patil S."/>
            <person name="Pu L.-L."/>
            <person name="Saada N."/>
            <person name="Tang L."/>
            <person name="Weissenberger G."/>
            <person name="Zhu Y."/>
            <person name="Hemphill L."/>
            <person name="Shang Y."/>
            <person name="Youmans B."/>
            <person name="Ayvaz T."/>
            <person name="Ross M."/>
            <person name="Santibanez J."/>
            <person name="Aqrawi P."/>
            <person name="Gross S."/>
            <person name="Joshi V."/>
            <person name="Fowler G."/>
            <person name="Nazareth L."/>
            <person name="Reid J."/>
            <person name="Worley K."/>
            <person name="Petrosino J."/>
            <person name="Highlander S."/>
            <person name="Gibbs R."/>
        </authorList>
    </citation>
    <scope>NUCLEOTIDE SEQUENCE [LARGE SCALE GENOMIC DNA]</scope>
    <source>
        <strain evidence="1 2">ATCC 51191</strain>
    </source>
</reference>
<sequence length="44" mass="5485">MCKIFILYIFIDPINKKEKFFKILFSKKSSKFYFTFTVDFLYLQ</sequence>
<dbReference type="EMBL" id="AFQD01000189">
    <property type="protein sequence ID" value="EGQ79814.1"/>
    <property type="molecule type" value="Genomic_DNA"/>
</dbReference>
<name>F9EMJ7_9FUSO</name>
<keyword evidence="2" id="KW-1185">Reference proteome</keyword>
<comment type="caution">
    <text evidence="1">The sequence shown here is derived from an EMBL/GenBank/DDBJ whole genome shotgun (WGS) entry which is preliminary data.</text>
</comment>